<dbReference type="InterPro" id="IPR039523">
    <property type="entry name" value="RimK-rel_E_lig_ATP-grasp"/>
</dbReference>
<name>A0A0B2A1L0_9MICO</name>
<dbReference type="SUPFAM" id="SSF56059">
    <property type="entry name" value="Glutathione synthetase ATP-binding domain-like"/>
    <property type="match status" value="1"/>
</dbReference>
<dbReference type="Proteomes" id="UP000031030">
    <property type="component" value="Unassembled WGS sequence"/>
</dbReference>
<sequence length="341" mass="37755">MGQTALRLRYLGDRARRLKASNLVEFAKQSKGSSRALLPVIIADMLWCSVRYEMGFRDYAVWDIRLLKGRERATWMTHPKAFRLNKTLNAPESRALMEDKQRFYADFADVIRREWIDAREASVDDLAAFLDGQERILTKVPDGLGGSGIAMHSVADIDDVAAWRDARLADGQTLVEQVLTQDAAMASLYPDSVNTVRLITYLDPQGVFHVIAGVLRIGNGNVIDNFAGGGMFTMLDDDGVALYPAVDKHSHIFRTHPVTGTAIAGFAVPRYDEIVTMVDGLARRIPQIPYVGWDIAITPDGPAVIEANHNSSVFQMKPTVSGVRTGLLHRYREAIGDAVVK</sequence>
<reference evidence="2 3" key="1">
    <citation type="submission" date="2014-11" db="EMBL/GenBank/DDBJ databases">
        <title>Genome sequence of Microbacterium mangrovi MUSC 115(T).</title>
        <authorList>
            <person name="Lee L.-H."/>
        </authorList>
    </citation>
    <scope>NUCLEOTIDE SEQUENCE [LARGE SCALE GENOMIC DNA]</scope>
    <source>
        <strain evidence="2 3">MUSC 115</strain>
    </source>
</reference>
<protein>
    <recommendedName>
        <fullName evidence="1">Alpha-L-glutamate ligase-related protein ATP-grasp domain-containing protein</fullName>
    </recommendedName>
</protein>
<feature type="domain" description="Alpha-L-glutamate ligase-related protein ATP-grasp" evidence="1">
    <location>
        <begin position="172"/>
        <end position="314"/>
    </location>
</feature>
<evidence type="ECO:0000259" key="1">
    <source>
        <dbReference type="Pfam" id="PF14397"/>
    </source>
</evidence>
<evidence type="ECO:0000313" key="2">
    <source>
        <dbReference type="EMBL" id="KHK97339.1"/>
    </source>
</evidence>
<accession>A0A0B2A1L0</accession>
<comment type="caution">
    <text evidence="2">The sequence shown here is derived from an EMBL/GenBank/DDBJ whole genome shotgun (WGS) entry which is preliminary data.</text>
</comment>
<keyword evidence="3" id="KW-1185">Reference proteome</keyword>
<gene>
    <name evidence="2" type="ORF">LK09_11065</name>
</gene>
<evidence type="ECO:0000313" key="3">
    <source>
        <dbReference type="Proteomes" id="UP000031030"/>
    </source>
</evidence>
<dbReference type="EMBL" id="JTDK01000010">
    <property type="protein sequence ID" value="KHK97339.1"/>
    <property type="molecule type" value="Genomic_DNA"/>
</dbReference>
<dbReference type="STRING" id="1348253.LK09_11065"/>
<dbReference type="RefSeq" id="WP_039399255.1">
    <property type="nucleotide sequence ID" value="NZ_JTDK01000010.1"/>
</dbReference>
<dbReference type="Pfam" id="PF14397">
    <property type="entry name" value="ATPgrasp_ST"/>
    <property type="match status" value="1"/>
</dbReference>
<proteinExistence type="predicted"/>
<dbReference type="AlphaFoldDB" id="A0A0B2A1L0"/>
<dbReference type="OrthoDB" id="2077809at2"/>
<organism evidence="2 3">
    <name type="scientific">Microbacterium mangrovi</name>
    <dbReference type="NCBI Taxonomy" id="1348253"/>
    <lineage>
        <taxon>Bacteria</taxon>
        <taxon>Bacillati</taxon>
        <taxon>Actinomycetota</taxon>
        <taxon>Actinomycetes</taxon>
        <taxon>Micrococcales</taxon>
        <taxon>Microbacteriaceae</taxon>
        <taxon>Microbacterium</taxon>
    </lineage>
</organism>